<feature type="compositionally biased region" description="Basic and acidic residues" evidence="1">
    <location>
        <begin position="164"/>
        <end position="194"/>
    </location>
</feature>
<organism evidence="2 3">
    <name type="scientific">Puccinia striiformis</name>
    <dbReference type="NCBI Taxonomy" id="27350"/>
    <lineage>
        <taxon>Eukaryota</taxon>
        <taxon>Fungi</taxon>
        <taxon>Dikarya</taxon>
        <taxon>Basidiomycota</taxon>
        <taxon>Pucciniomycotina</taxon>
        <taxon>Pucciniomycetes</taxon>
        <taxon>Pucciniales</taxon>
        <taxon>Pucciniaceae</taxon>
        <taxon>Puccinia</taxon>
    </lineage>
</organism>
<gene>
    <name evidence="2" type="ORF">PSTT_00937</name>
</gene>
<reference evidence="2" key="1">
    <citation type="submission" date="2017-12" db="EMBL/GenBank/DDBJ databases">
        <title>Gene loss provides genomic basis for host adaptation in cereal stripe rust fungi.</title>
        <authorList>
            <person name="Xia C."/>
        </authorList>
    </citation>
    <scope>NUCLEOTIDE SEQUENCE [LARGE SCALE GENOMIC DNA]</scope>
    <source>
        <strain evidence="2">93-210</strain>
    </source>
</reference>
<proteinExistence type="predicted"/>
<feature type="compositionally biased region" description="Basic and acidic residues" evidence="1">
    <location>
        <begin position="1"/>
        <end position="11"/>
    </location>
</feature>
<feature type="region of interest" description="Disordered" evidence="1">
    <location>
        <begin position="1"/>
        <end position="84"/>
    </location>
</feature>
<feature type="region of interest" description="Disordered" evidence="1">
    <location>
        <begin position="151"/>
        <end position="194"/>
    </location>
</feature>
<dbReference type="AlphaFoldDB" id="A0A2S4W4W4"/>
<dbReference type="Proteomes" id="UP000239156">
    <property type="component" value="Unassembled WGS sequence"/>
</dbReference>
<comment type="caution">
    <text evidence="2">The sequence shown here is derived from an EMBL/GenBank/DDBJ whole genome shotgun (WGS) entry which is preliminary data.</text>
</comment>
<dbReference type="EMBL" id="PKSL01000005">
    <property type="protein sequence ID" value="POW16821.1"/>
    <property type="molecule type" value="Genomic_DNA"/>
</dbReference>
<feature type="compositionally biased region" description="Gly residues" evidence="1">
    <location>
        <begin position="363"/>
        <end position="385"/>
    </location>
</feature>
<dbReference type="VEuPathDB" id="FungiDB:PSTT_00937"/>
<accession>A0A2S4W4W4</accession>
<evidence type="ECO:0000313" key="2">
    <source>
        <dbReference type="EMBL" id="POW16821.1"/>
    </source>
</evidence>
<feature type="compositionally biased region" description="Polar residues" evidence="1">
    <location>
        <begin position="12"/>
        <end position="24"/>
    </location>
</feature>
<keyword evidence="3" id="KW-1185">Reference proteome</keyword>
<feature type="region of interest" description="Disordered" evidence="1">
    <location>
        <begin position="313"/>
        <end position="385"/>
    </location>
</feature>
<feature type="compositionally biased region" description="Low complexity" evidence="1">
    <location>
        <begin position="68"/>
        <end position="78"/>
    </location>
</feature>
<protein>
    <submittedName>
        <fullName evidence="2">Uncharacterized protein</fullName>
    </submittedName>
</protein>
<name>A0A2S4W4W4_9BASI</name>
<feature type="compositionally biased region" description="Polar residues" evidence="1">
    <location>
        <begin position="328"/>
        <end position="339"/>
    </location>
</feature>
<feature type="compositionally biased region" description="Polar residues" evidence="1">
    <location>
        <begin position="39"/>
        <end position="57"/>
    </location>
</feature>
<evidence type="ECO:0000313" key="3">
    <source>
        <dbReference type="Proteomes" id="UP000239156"/>
    </source>
</evidence>
<evidence type="ECO:0000256" key="1">
    <source>
        <dbReference type="SAM" id="MobiDB-lite"/>
    </source>
</evidence>
<sequence length="385" mass="42593">MFSSNQDERNDIQQLSEQIRNTNAEAEIDRNGEIDEEPSSQSQPVTIPSGTQTTPTVATAKGRKGKTVPRTITTRTQTAGKEKVATQLEGEATEATSCSPEIALPLGAAHVRAEIEAPHPQIVKAEKQRGTARTPTERRETAMEMLLAKPKKKTTTKTPTATDHSSRAGEAKNLRIREPGEDGGQRNHLQLEEKSDKGVVTYKGKPYPEELRQTHREWTLNHACFRETMQKYKYPVLARWLKLHKDNCNRLKEKSGFMTALRYDIIIAFRTDNNGEESFSNISIFKTNTAETVYAEAKDGTNQSGIELDQTIKPSQSQAPGPGPIPQHHNNQNLPQRPNNGKRGGYEGKQYNPNYVNQRSNGQNGGKTGGGNDGQTGGSGNQYQD</sequence>
<dbReference type="VEuPathDB" id="FungiDB:PSHT_03714"/>